<feature type="chain" id="PRO_5037018802" evidence="2">
    <location>
        <begin position="17"/>
        <end position="263"/>
    </location>
</feature>
<evidence type="ECO:0000256" key="2">
    <source>
        <dbReference type="SAM" id="SignalP"/>
    </source>
</evidence>
<feature type="region of interest" description="Disordered" evidence="1">
    <location>
        <begin position="32"/>
        <end position="55"/>
    </location>
</feature>
<accession>A0A914I1T2</accession>
<dbReference type="WBParaSite" id="Gr19_v10_g582.t1">
    <property type="protein sequence ID" value="Gr19_v10_g582.t1"/>
    <property type="gene ID" value="Gr19_v10_g582"/>
</dbReference>
<evidence type="ECO:0000256" key="1">
    <source>
        <dbReference type="SAM" id="MobiDB-lite"/>
    </source>
</evidence>
<proteinExistence type="predicted"/>
<reference evidence="4" key="1">
    <citation type="submission" date="2022-11" db="UniProtKB">
        <authorList>
            <consortium name="WormBaseParasite"/>
        </authorList>
    </citation>
    <scope>IDENTIFICATION</scope>
</reference>
<keyword evidence="3" id="KW-1185">Reference proteome</keyword>
<organism evidence="3 4">
    <name type="scientific">Globodera rostochiensis</name>
    <name type="common">Golden nematode worm</name>
    <name type="synonym">Heterodera rostochiensis</name>
    <dbReference type="NCBI Taxonomy" id="31243"/>
    <lineage>
        <taxon>Eukaryota</taxon>
        <taxon>Metazoa</taxon>
        <taxon>Ecdysozoa</taxon>
        <taxon>Nematoda</taxon>
        <taxon>Chromadorea</taxon>
        <taxon>Rhabditida</taxon>
        <taxon>Tylenchina</taxon>
        <taxon>Tylenchomorpha</taxon>
        <taxon>Tylenchoidea</taxon>
        <taxon>Heteroderidae</taxon>
        <taxon>Heteroderinae</taxon>
        <taxon>Globodera</taxon>
    </lineage>
</organism>
<evidence type="ECO:0000313" key="3">
    <source>
        <dbReference type="Proteomes" id="UP000887572"/>
    </source>
</evidence>
<keyword evidence="2" id="KW-0732">Signal</keyword>
<feature type="compositionally biased region" description="Polar residues" evidence="1">
    <location>
        <begin position="32"/>
        <end position="43"/>
    </location>
</feature>
<protein>
    <submittedName>
        <fullName evidence="4">Uncharacterized protein</fullName>
    </submittedName>
</protein>
<dbReference type="Proteomes" id="UP000887572">
    <property type="component" value="Unplaced"/>
</dbReference>
<name>A0A914I1T2_GLORO</name>
<dbReference type="AlphaFoldDB" id="A0A914I1T2"/>
<feature type="signal peptide" evidence="2">
    <location>
        <begin position="1"/>
        <end position="16"/>
    </location>
</feature>
<evidence type="ECO:0000313" key="4">
    <source>
        <dbReference type="WBParaSite" id="Gr19_v10_g582.t1"/>
    </source>
</evidence>
<sequence>MFSSTLNILFFIPALSLQFVLLPVTGYSPRRNSTNIQSPSNNSHHFHHTTTTTTRTTIPIGGHWGQEKAEMPNLDRLSRICPQLLPISNTTMSLLITTIVIRIRAFLRPNLALIKNRWKGFQIGQRHSLIVWVAQESAEIAKSHRFNTTAEYQEKQSNNRTTIPTMRSTNFNTPKMIRMRDGTVFHLLQAQNTNDIDGPNNRSFCVFLFSRNSFVSSPPIEAQISPSENGTKTSAVRSPGGVQFISKMPKGTVFGYANALGYR</sequence>